<evidence type="ECO:0000313" key="3">
    <source>
        <dbReference type="EMBL" id="QTU84493.1"/>
    </source>
</evidence>
<dbReference type="RefSeq" id="WP_165057105.1">
    <property type="nucleotide sequence ID" value="NZ_CP072829.1"/>
</dbReference>
<evidence type="ECO:0000313" key="5">
    <source>
        <dbReference type="Proteomes" id="UP000671910"/>
    </source>
</evidence>
<name>A0A9E6MR04_9ACTN</name>
<gene>
    <name evidence="2" type="ORF">GMI68_01365</name>
    <name evidence="3" type="ORF">J7S26_00735</name>
</gene>
<dbReference type="Proteomes" id="UP000671910">
    <property type="component" value="Chromosome"/>
</dbReference>
<keyword evidence="1" id="KW-1133">Transmembrane helix</keyword>
<evidence type="ECO:0000256" key="1">
    <source>
        <dbReference type="SAM" id="Phobius"/>
    </source>
</evidence>
<dbReference type="Proteomes" id="UP000636394">
    <property type="component" value="Unassembled WGS sequence"/>
</dbReference>
<keyword evidence="1" id="KW-0472">Membrane</keyword>
<reference evidence="2 4" key="1">
    <citation type="submission" date="2019-11" db="EMBL/GenBank/DDBJ databases">
        <title>Eggerthellaceae novel genus isolated from the rectal contents of marmort.</title>
        <authorList>
            <person name="Zhang G."/>
        </authorList>
    </citation>
    <scope>NUCLEOTIDE SEQUENCE [LARGE SCALE GENOMIC DNA]</scope>
    <source>
        <strain evidence="2">Zg-886</strain>
        <strain evidence="4">zg-886</strain>
    </source>
</reference>
<dbReference type="EMBL" id="WPCR01000001">
    <property type="protein sequence ID" value="NHM13429.1"/>
    <property type="molecule type" value="Genomic_DNA"/>
</dbReference>
<protein>
    <recommendedName>
        <fullName evidence="6">FeoB-associated Cys-rich membrane protein</fullName>
    </recommendedName>
</protein>
<proteinExistence type="predicted"/>
<keyword evidence="1" id="KW-0812">Transmembrane</keyword>
<dbReference type="EMBL" id="CP072829">
    <property type="protein sequence ID" value="QTU84493.1"/>
    <property type="molecule type" value="Genomic_DNA"/>
</dbReference>
<dbReference type="KEGG" id="ebz:J7S26_00735"/>
<dbReference type="AlphaFoldDB" id="A0A9E6MR04"/>
<sequence>MIPFDVTPGTVVVLLVLAVLVVLAVRRLTSNGLCDCHKGDGRTAGGAPGGCAGCAGCAASGGCSACSVAADLAQNADRR</sequence>
<keyword evidence="4" id="KW-1185">Reference proteome</keyword>
<organism evidence="3 5">
    <name type="scientific">Xiamenia xianingshaonis</name>
    <dbReference type="NCBI Taxonomy" id="2682776"/>
    <lineage>
        <taxon>Bacteria</taxon>
        <taxon>Bacillati</taxon>
        <taxon>Actinomycetota</taxon>
        <taxon>Coriobacteriia</taxon>
        <taxon>Eggerthellales</taxon>
        <taxon>Eggerthellaceae</taxon>
        <taxon>Xiamenia</taxon>
    </lineage>
</organism>
<evidence type="ECO:0000313" key="4">
    <source>
        <dbReference type="Proteomes" id="UP000636394"/>
    </source>
</evidence>
<feature type="transmembrane region" description="Helical" evidence="1">
    <location>
        <begin position="6"/>
        <end position="25"/>
    </location>
</feature>
<accession>A0A9E6MR04</accession>
<reference evidence="3" key="2">
    <citation type="submission" date="2021-04" db="EMBL/GenBank/DDBJ databases">
        <title>Novel species in family Eggerthellaceae.</title>
        <authorList>
            <person name="Zhang G."/>
        </authorList>
    </citation>
    <scope>NUCLEOTIDE SEQUENCE</scope>
    <source>
        <strain evidence="3">Zg-886</strain>
    </source>
</reference>
<evidence type="ECO:0008006" key="6">
    <source>
        <dbReference type="Google" id="ProtNLM"/>
    </source>
</evidence>
<evidence type="ECO:0000313" key="2">
    <source>
        <dbReference type="EMBL" id="NHM13429.1"/>
    </source>
</evidence>